<dbReference type="InterPro" id="IPR002934">
    <property type="entry name" value="Polymerase_NTP_transf_dom"/>
</dbReference>
<proteinExistence type="predicted"/>
<reference evidence="2" key="1">
    <citation type="journal article" date="2014" name="Front. Microbiol.">
        <title>High frequency of phylogenetically diverse reductive dehalogenase-homologous genes in deep subseafloor sedimentary metagenomes.</title>
        <authorList>
            <person name="Kawai M."/>
            <person name="Futagami T."/>
            <person name="Toyoda A."/>
            <person name="Takaki Y."/>
            <person name="Nishi S."/>
            <person name="Hori S."/>
            <person name="Arai W."/>
            <person name="Tsubouchi T."/>
            <person name="Morono Y."/>
            <person name="Uchiyama I."/>
            <person name="Ito T."/>
            <person name="Fujiyama A."/>
            <person name="Inagaki F."/>
            <person name="Takami H."/>
        </authorList>
    </citation>
    <scope>NUCLEOTIDE SEQUENCE</scope>
    <source>
        <strain evidence="2">Expedition CK06-06</strain>
    </source>
</reference>
<dbReference type="SUPFAM" id="SSF81301">
    <property type="entry name" value="Nucleotidyltransferase"/>
    <property type="match status" value="1"/>
</dbReference>
<dbReference type="InterPro" id="IPR043519">
    <property type="entry name" value="NT_sf"/>
</dbReference>
<dbReference type="GO" id="GO:0016779">
    <property type="term" value="F:nucleotidyltransferase activity"/>
    <property type="evidence" value="ECO:0007669"/>
    <property type="project" value="InterPro"/>
</dbReference>
<sequence>MKMLESAKLVEKERNSILEASRSLKSDLSVTRVILFGSRARGTGEPDSDIDLLVLTSCPVTARLRAAISDRLAGVNLRNDVALASVVVSEQDWSNGLIRYMLIHREVERDGCEI</sequence>
<name>X1DCP5_9ZZZZ</name>
<protein>
    <recommendedName>
        <fullName evidence="1">Polymerase nucleotidyl transferase domain-containing protein</fullName>
    </recommendedName>
</protein>
<evidence type="ECO:0000259" key="1">
    <source>
        <dbReference type="Pfam" id="PF01909"/>
    </source>
</evidence>
<dbReference type="EMBL" id="BARU01004090">
    <property type="protein sequence ID" value="GAH18561.1"/>
    <property type="molecule type" value="Genomic_DNA"/>
</dbReference>
<dbReference type="InterPro" id="IPR052548">
    <property type="entry name" value="Type_VII_TA_antitoxin"/>
</dbReference>
<accession>X1DCP5</accession>
<gene>
    <name evidence="2" type="ORF">S03H2_08420</name>
</gene>
<feature type="domain" description="Polymerase nucleotidyl transferase" evidence="1">
    <location>
        <begin position="20"/>
        <end position="66"/>
    </location>
</feature>
<dbReference type="CDD" id="cd05403">
    <property type="entry name" value="NT_KNTase_like"/>
    <property type="match status" value="1"/>
</dbReference>
<comment type="caution">
    <text evidence="2">The sequence shown here is derived from an EMBL/GenBank/DDBJ whole genome shotgun (WGS) entry which is preliminary data.</text>
</comment>
<dbReference type="Gene3D" id="3.30.460.10">
    <property type="entry name" value="Beta Polymerase, domain 2"/>
    <property type="match status" value="1"/>
</dbReference>
<dbReference type="AlphaFoldDB" id="X1DCP5"/>
<dbReference type="Pfam" id="PF01909">
    <property type="entry name" value="NTP_transf_2"/>
    <property type="match status" value="1"/>
</dbReference>
<organism evidence="2">
    <name type="scientific">marine sediment metagenome</name>
    <dbReference type="NCBI Taxonomy" id="412755"/>
    <lineage>
        <taxon>unclassified sequences</taxon>
        <taxon>metagenomes</taxon>
        <taxon>ecological metagenomes</taxon>
    </lineage>
</organism>
<dbReference type="PANTHER" id="PTHR33933">
    <property type="entry name" value="NUCLEOTIDYLTRANSFERASE"/>
    <property type="match status" value="1"/>
</dbReference>
<evidence type="ECO:0000313" key="2">
    <source>
        <dbReference type="EMBL" id="GAH18561.1"/>
    </source>
</evidence>
<dbReference type="PANTHER" id="PTHR33933:SF1">
    <property type="entry name" value="PROTEIN ADENYLYLTRANSFERASE MNTA-RELATED"/>
    <property type="match status" value="1"/>
</dbReference>